<dbReference type="Gene3D" id="3.40.1410.10">
    <property type="entry name" value="Chorismate lyase-like"/>
    <property type="match status" value="1"/>
</dbReference>
<dbReference type="CDD" id="cd07377">
    <property type="entry name" value="WHTH_GntR"/>
    <property type="match status" value="1"/>
</dbReference>
<reference evidence="5 6" key="1">
    <citation type="submission" date="2016-10" db="EMBL/GenBank/DDBJ databases">
        <authorList>
            <person name="de Groot N.N."/>
        </authorList>
    </citation>
    <scope>NUCLEOTIDE SEQUENCE [LARGE SCALE GENOMIC DNA]</scope>
    <source>
        <strain evidence="5 6">CGMCC 1.9157</strain>
    </source>
</reference>
<dbReference type="InterPro" id="IPR028978">
    <property type="entry name" value="Chorismate_lyase_/UTRA_dom_sf"/>
</dbReference>
<accession>A0A1I5LAU4</accession>
<dbReference type="Gene3D" id="1.10.10.10">
    <property type="entry name" value="Winged helix-like DNA-binding domain superfamily/Winged helix DNA-binding domain"/>
    <property type="match status" value="1"/>
</dbReference>
<dbReference type="Proteomes" id="UP000199236">
    <property type="component" value="Unassembled WGS sequence"/>
</dbReference>
<evidence type="ECO:0000256" key="2">
    <source>
        <dbReference type="ARBA" id="ARBA00023125"/>
    </source>
</evidence>
<evidence type="ECO:0000259" key="4">
    <source>
        <dbReference type="PROSITE" id="PS50949"/>
    </source>
</evidence>
<dbReference type="SMART" id="SM00345">
    <property type="entry name" value="HTH_GNTR"/>
    <property type="match status" value="1"/>
</dbReference>
<evidence type="ECO:0000313" key="6">
    <source>
        <dbReference type="Proteomes" id="UP000199236"/>
    </source>
</evidence>
<keyword evidence="3" id="KW-0804">Transcription</keyword>
<organism evidence="5 6">
    <name type="scientific">Cohaesibacter marisflavi</name>
    <dbReference type="NCBI Taxonomy" id="655353"/>
    <lineage>
        <taxon>Bacteria</taxon>
        <taxon>Pseudomonadati</taxon>
        <taxon>Pseudomonadota</taxon>
        <taxon>Alphaproteobacteria</taxon>
        <taxon>Hyphomicrobiales</taxon>
        <taxon>Cohaesibacteraceae</taxon>
    </lineage>
</organism>
<dbReference type="Pfam" id="PF00392">
    <property type="entry name" value="GntR"/>
    <property type="match status" value="1"/>
</dbReference>
<dbReference type="SUPFAM" id="SSF46785">
    <property type="entry name" value="Winged helix' DNA-binding domain"/>
    <property type="match status" value="1"/>
</dbReference>
<dbReference type="PROSITE" id="PS50949">
    <property type="entry name" value="HTH_GNTR"/>
    <property type="match status" value="1"/>
</dbReference>
<protein>
    <submittedName>
        <fullName evidence="5">Transcriptional regulator, GntR family</fullName>
    </submittedName>
</protein>
<keyword evidence="6" id="KW-1185">Reference proteome</keyword>
<dbReference type="SMART" id="SM00866">
    <property type="entry name" value="UTRA"/>
    <property type="match status" value="1"/>
</dbReference>
<dbReference type="SUPFAM" id="SSF64288">
    <property type="entry name" value="Chorismate lyase-like"/>
    <property type="match status" value="1"/>
</dbReference>
<dbReference type="STRING" id="655353.SAMN04488056_11643"/>
<dbReference type="InterPro" id="IPR036390">
    <property type="entry name" value="WH_DNA-bd_sf"/>
</dbReference>
<dbReference type="GO" id="GO:0003677">
    <property type="term" value="F:DNA binding"/>
    <property type="evidence" value="ECO:0007669"/>
    <property type="project" value="UniProtKB-KW"/>
</dbReference>
<dbReference type="PANTHER" id="PTHR44846">
    <property type="entry name" value="MANNOSYL-D-GLYCERATE TRANSPORT/METABOLISM SYSTEM REPRESSOR MNGR-RELATED"/>
    <property type="match status" value="1"/>
</dbReference>
<dbReference type="AlphaFoldDB" id="A0A1I5LAU4"/>
<dbReference type="GO" id="GO:0003700">
    <property type="term" value="F:DNA-binding transcription factor activity"/>
    <property type="evidence" value="ECO:0007669"/>
    <property type="project" value="InterPro"/>
</dbReference>
<dbReference type="OrthoDB" id="7173258at2"/>
<evidence type="ECO:0000313" key="5">
    <source>
        <dbReference type="EMBL" id="SFO93841.1"/>
    </source>
</evidence>
<dbReference type="PRINTS" id="PR00035">
    <property type="entry name" value="HTHGNTR"/>
</dbReference>
<dbReference type="RefSeq" id="WP_090075225.1">
    <property type="nucleotide sequence ID" value="NZ_FOVR01000016.1"/>
</dbReference>
<dbReference type="GO" id="GO:0045892">
    <property type="term" value="P:negative regulation of DNA-templated transcription"/>
    <property type="evidence" value="ECO:0007669"/>
    <property type="project" value="TreeGrafter"/>
</dbReference>
<dbReference type="InterPro" id="IPR050679">
    <property type="entry name" value="Bact_HTH_transcr_reg"/>
</dbReference>
<feature type="domain" description="HTH gntR-type" evidence="4">
    <location>
        <begin position="18"/>
        <end position="86"/>
    </location>
</feature>
<dbReference type="InterPro" id="IPR036388">
    <property type="entry name" value="WH-like_DNA-bd_sf"/>
</dbReference>
<sequence length="251" mass="27834">MTVEDFLRPGEWLSKKTGPLYAVLSRRIEKGIEQGLLLPGHSLPAEREIAELAELSRVTVRKAIQELVKKGVVEQRQGSGSFVREPASKVEQSLSHLTSFTEDMLARGLKTSSNWLEREIRHPSPDEILTLGLSASGHVACLHRLREANGQPMALERAVLPVDILPDPEEVKSSLYDILERNGNRPVRAVQKISAVNLEAPQAELLGVTPGIAGLSIQRISYLQSGRAIEYTKSLYRGDTYDFVAEMSFPR</sequence>
<name>A0A1I5LAU4_9HYPH</name>
<proteinExistence type="predicted"/>
<evidence type="ECO:0000256" key="1">
    <source>
        <dbReference type="ARBA" id="ARBA00023015"/>
    </source>
</evidence>
<dbReference type="InterPro" id="IPR011663">
    <property type="entry name" value="UTRA"/>
</dbReference>
<dbReference type="Pfam" id="PF07702">
    <property type="entry name" value="UTRA"/>
    <property type="match status" value="1"/>
</dbReference>
<dbReference type="PANTHER" id="PTHR44846:SF1">
    <property type="entry name" value="MANNOSYL-D-GLYCERATE TRANSPORT_METABOLISM SYSTEM REPRESSOR MNGR-RELATED"/>
    <property type="match status" value="1"/>
</dbReference>
<keyword evidence="1" id="KW-0805">Transcription regulation</keyword>
<dbReference type="InterPro" id="IPR000524">
    <property type="entry name" value="Tscrpt_reg_HTH_GntR"/>
</dbReference>
<evidence type="ECO:0000256" key="3">
    <source>
        <dbReference type="ARBA" id="ARBA00023163"/>
    </source>
</evidence>
<dbReference type="EMBL" id="FOVR01000016">
    <property type="protein sequence ID" value="SFO93841.1"/>
    <property type="molecule type" value="Genomic_DNA"/>
</dbReference>
<keyword evidence="2" id="KW-0238">DNA-binding</keyword>
<gene>
    <name evidence="5" type="ORF">SAMN04488056_11643</name>
</gene>